<keyword evidence="3" id="KW-0813">Transport</keyword>
<evidence type="ECO:0000256" key="3">
    <source>
        <dbReference type="ARBA" id="ARBA00022448"/>
    </source>
</evidence>
<comment type="caution">
    <text evidence="10">The sequence shown here is derived from an EMBL/GenBank/DDBJ whole genome shotgun (WGS) entry which is preliminary data.</text>
</comment>
<dbReference type="PANTHER" id="PTHR19957:SF3">
    <property type="entry name" value="SYNTAXIN-5"/>
    <property type="match status" value="1"/>
</dbReference>
<evidence type="ECO:0000256" key="7">
    <source>
        <dbReference type="ARBA" id="ARBA00023136"/>
    </source>
</evidence>
<keyword evidence="7 8" id="KW-0472">Membrane</keyword>
<dbReference type="SMART" id="SM00397">
    <property type="entry name" value="t_SNARE"/>
    <property type="match status" value="1"/>
</dbReference>
<keyword evidence="11" id="KW-1185">Reference proteome</keyword>
<dbReference type="GO" id="GO:0000139">
    <property type="term" value="C:Golgi membrane"/>
    <property type="evidence" value="ECO:0007669"/>
    <property type="project" value="TreeGrafter"/>
</dbReference>
<dbReference type="GO" id="GO:0005484">
    <property type="term" value="F:SNAP receptor activity"/>
    <property type="evidence" value="ECO:0007669"/>
    <property type="project" value="TreeGrafter"/>
</dbReference>
<evidence type="ECO:0000256" key="8">
    <source>
        <dbReference type="SAM" id="Phobius"/>
    </source>
</evidence>
<proteinExistence type="inferred from homology"/>
<evidence type="ECO:0000313" key="11">
    <source>
        <dbReference type="Proteomes" id="UP001362899"/>
    </source>
</evidence>
<dbReference type="Pfam" id="PF05739">
    <property type="entry name" value="SNARE"/>
    <property type="match status" value="1"/>
</dbReference>
<dbReference type="GO" id="GO:0048278">
    <property type="term" value="P:vesicle docking"/>
    <property type="evidence" value="ECO:0007669"/>
    <property type="project" value="TreeGrafter"/>
</dbReference>
<dbReference type="Gene3D" id="1.20.58.70">
    <property type="match status" value="1"/>
</dbReference>
<evidence type="ECO:0000256" key="5">
    <source>
        <dbReference type="ARBA" id="ARBA00022989"/>
    </source>
</evidence>
<evidence type="ECO:0000256" key="2">
    <source>
        <dbReference type="ARBA" id="ARBA00009063"/>
    </source>
</evidence>
<feature type="domain" description="T-SNARE coiled-coil homology" evidence="9">
    <location>
        <begin position="213"/>
        <end position="275"/>
    </location>
</feature>
<dbReference type="GO" id="GO:0006886">
    <property type="term" value="P:intracellular protein transport"/>
    <property type="evidence" value="ECO:0007669"/>
    <property type="project" value="TreeGrafter"/>
</dbReference>
<comment type="similarity">
    <text evidence="2">Belongs to the syntaxin family.</text>
</comment>
<dbReference type="InterPro" id="IPR045242">
    <property type="entry name" value="Syntaxin"/>
</dbReference>
<dbReference type="GO" id="GO:0000149">
    <property type="term" value="F:SNARE binding"/>
    <property type="evidence" value="ECO:0007669"/>
    <property type="project" value="TreeGrafter"/>
</dbReference>
<evidence type="ECO:0000313" key="10">
    <source>
        <dbReference type="EMBL" id="GMM50381.1"/>
    </source>
</evidence>
<protein>
    <submittedName>
        <fullName evidence="10">t-SNARE syntaxin</fullName>
    </submittedName>
</protein>
<dbReference type="PANTHER" id="PTHR19957">
    <property type="entry name" value="SYNTAXIN"/>
    <property type="match status" value="1"/>
</dbReference>
<feature type="transmembrane region" description="Helical" evidence="8">
    <location>
        <begin position="285"/>
        <end position="303"/>
    </location>
</feature>
<accession>A0AAV5RIF8</accession>
<dbReference type="Pfam" id="PF11416">
    <property type="entry name" value="Syntaxin-5_N"/>
    <property type="match status" value="1"/>
</dbReference>
<dbReference type="InterPro" id="IPR021538">
    <property type="entry name" value="Syntaxin-5_N"/>
</dbReference>
<organism evidence="10 11">
    <name type="scientific">Starmerella bacillaris</name>
    <name type="common">Yeast</name>
    <name type="synonym">Candida zemplinina</name>
    <dbReference type="NCBI Taxonomy" id="1247836"/>
    <lineage>
        <taxon>Eukaryota</taxon>
        <taxon>Fungi</taxon>
        <taxon>Dikarya</taxon>
        <taxon>Ascomycota</taxon>
        <taxon>Saccharomycotina</taxon>
        <taxon>Dipodascomycetes</taxon>
        <taxon>Dipodascales</taxon>
        <taxon>Trichomonascaceae</taxon>
        <taxon>Starmerella</taxon>
    </lineage>
</organism>
<dbReference type="SUPFAM" id="SSF47661">
    <property type="entry name" value="t-snare proteins"/>
    <property type="match status" value="1"/>
</dbReference>
<reference evidence="10 11" key="1">
    <citation type="journal article" date="2023" name="Elife">
        <title>Identification of key yeast species and microbe-microbe interactions impacting larval growth of Drosophila in the wild.</title>
        <authorList>
            <person name="Mure A."/>
            <person name="Sugiura Y."/>
            <person name="Maeda R."/>
            <person name="Honda K."/>
            <person name="Sakurai N."/>
            <person name="Takahashi Y."/>
            <person name="Watada M."/>
            <person name="Katoh T."/>
            <person name="Gotoh A."/>
            <person name="Gotoh Y."/>
            <person name="Taniguchi I."/>
            <person name="Nakamura K."/>
            <person name="Hayashi T."/>
            <person name="Katayama T."/>
            <person name="Uemura T."/>
            <person name="Hattori Y."/>
        </authorList>
    </citation>
    <scope>NUCLEOTIDE SEQUENCE [LARGE SCALE GENOMIC DNA]</scope>
    <source>
        <strain evidence="10 11">SB-73</strain>
    </source>
</reference>
<evidence type="ECO:0000256" key="4">
    <source>
        <dbReference type="ARBA" id="ARBA00022692"/>
    </source>
</evidence>
<gene>
    <name evidence="10" type="ORF">DASB73_013390</name>
</gene>
<dbReference type="GO" id="GO:0031201">
    <property type="term" value="C:SNARE complex"/>
    <property type="evidence" value="ECO:0007669"/>
    <property type="project" value="TreeGrafter"/>
</dbReference>
<dbReference type="Proteomes" id="UP001362899">
    <property type="component" value="Unassembled WGS sequence"/>
</dbReference>
<dbReference type="EMBL" id="BTGC01000003">
    <property type="protein sequence ID" value="GMM50381.1"/>
    <property type="molecule type" value="Genomic_DNA"/>
</dbReference>
<keyword evidence="4 8" id="KW-0812">Transmembrane</keyword>
<dbReference type="InterPro" id="IPR000727">
    <property type="entry name" value="T_SNARE_dom"/>
</dbReference>
<keyword evidence="6" id="KW-0175">Coiled coil</keyword>
<dbReference type="AlphaFoldDB" id="A0AAV5RIF8"/>
<dbReference type="PROSITE" id="PS50192">
    <property type="entry name" value="T_SNARE"/>
    <property type="match status" value="1"/>
</dbReference>
<dbReference type="GO" id="GO:0006888">
    <property type="term" value="P:endoplasmic reticulum to Golgi vesicle-mediated transport"/>
    <property type="evidence" value="ECO:0007669"/>
    <property type="project" value="TreeGrafter"/>
</dbReference>
<dbReference type="InterPro" id="IPR010989">
    <property type="entry name" value="SNARE"/>
</dbReference>
<name>A0AAV5RIF8_STABA</name>
<keyword evidence="5 8" id="KW-1133">Transmembrane helix</keyword>
<dbReference type="CDD" id="cd15844">
    <property type="entry name" value="SNARE_syntaxin5"/>
    <property type="match status" value="1"/>
</dbReference>
<sequence length="304" mass="34228">MSVLSQDRTAEFRSAVKVQLHGLNQRTPTPVQQVKSQSARSQFMKQASTVAQDIASTTQILQRLAQLAKRRRSFDDKPQEIAELTIVVKQKVNVLKNNITSLDQQTKELGGTKKTEQADTMSRNVVVSLQGKLQQITGDFTKVLEERSSNIQSNRTRADQIIAPRQPAPISNPLYQENPFAPNMLGSEYGSQEDQLLLPSQEQSTILLEDQQTGYLTQRSSAVDAIESTINELGNMFSQLSHMIAEQRDTVQRIDMNTEDISLNVEGAHRELLKFYSRVSSNRGLMLKSFAIIICMFLVWMVIN</sequence>
<evidence type="ECO:0000256" key="1">
    <source>
        <dbReference type="ARBA" id="ARBA00004211"/>
    </source>
</evidence>
<comment type="subcellular location">
    <subcellularLocation>
        <location evidence="1">Membrane</location>
        <topology evidence="1">Single-pass type IV membrane protein</topology>
    </subcellularLocation>
</comment>
<dbReference type="GO" id="GO:0006906">
    <property type="term" value="P:vesicle fusion"/>
    <property type="evidence" value="ECO:0007669"/>
    <property type="project" value="TreeGrafter"/>
</dbReference>
<evidence type="ECO:0000259" key="9">
    <source>
        <dbReference type="PROSITE" id="PS50192"/>
    </source>
</evidence>
<evidence type="ECO:0000256" key="6">
    <source>
        <dbReference type="ARBA" id="ARBA00023054"/>
    </source>
</evidence>